<evidence type="ECO:0000256" key="3">
    <source>
        <dbReference type="ARBA" id="ARBA00023274"/>
    </source>
</evidence>
<dbReference type="InterPro" id="IPR036935">
    <property type="entry name" value="Ribosomal_bL9_N_sf"/>
</dbReference>
<dbReference type="PANTHER" id="PTHR21368">
    <property type="entry name" value="50S RIBOSOMAL PROTEIN L9"/>
    <property type="match status" value="1"/>
</dbReference>
<keyword evidence="3" id="KW-0687">Ribonucleoprotein</keyword>
<evidence type="ECO:0000313" key="9">
    <source>
        <dbReference type="Proteomes" id="UP000660262"/>
    </source>
</evidence>
<feature type="region of interest" description="Disordered" evidence="6">
    <location>
        <begin position="125"/>
        <end position="150"/>
    </location>
</feature>
<sequence>MMKNVLSTLGGGDTTTYPSKKEPDVTEFTKLRDAVFAKAMANYTAHGGEVAVFKKKRRKRGKYNQRGEMHKKVHVILREKVEQLGDPYEKVTVAAGFMRNYLFPRGHAIYATKLNEAWAEQMREQTSTEVDASSAPASKATTQPGATTTLPRNVRKTIVKRLTNPLIFVRSVDLTDRRTLDKPITRGELVEACRSAMSLEVDPLSLIYVPGHDETKAQELPSPTPELEQLVMTTAGYHEFKIDWGEAHAQADSPMKLMIVIEPTKEQQATFDAEDAARAEFGAE</sequence>
<dbReference type="GO" id="GO:0005840">
    <property type="term" value="C:ribosome"/>
    <property type="evidence" value="ECO:0007669"/>
    <property type="project" value="UniProtKB-KW"/>
</dbReference>
<name>A0A830I282_9CHLO</name>
<evidence type="ECO:0000313" key="8">
    <source>
        <dbReference type="EMBL" id="GHP12160.1"/>
    </source>
</evidence>
<feature type="region of interest" description="Disordered" evidence="6">
    <location>
        <begin position="1"/>
        <end position="21"/>
    </location>
</feature>
<feature type="domain" description="Ribosomal protein L9" evidence="7">
    <location>
        <begin position="74"/>
        <end position="115"/>
    </location>
</feature>
<dbReference type="GO" id="GO:1990904">
    <property type="term" value="C:ribonucleoprotein complex"/>
    <property type="evidence" value="ECO:0007669"/>
    <property type="project" value="UniProtKB-KW"/>
</dbReference>
<evidence type="ECO:0000256" key="2">
    <source>
        <dbReference type="ARBA" id="ARBA00022980"/>
    </source>
</evidence>
<dbReference type="SUPFAM" id="SSF55658">
    <property type="entry name" value="L9 N-domain-like"/>
    <property type="match status" value="1"/>
</dbReference>
<dbReference type="InterPro" id="IPR020070">
    <property type="entry name" value="Ribosomal_bL9_N"/>
</dbReference>
<dbReference type="GO" id="GO:0006412">
    <property type="term" value="P:translation"/>
    <property type="evidence" value="ECO:0007669"/>
    <property type="project" value="InterPro"/>
</dbReference>
<dbReference type="InterPro" id="IPR000244">
    <property type="entry name" value="Ribosomal_bL9"/>
</dbReference>
<gene>
    <name evidence="8" type="ORF">PPROV_001088800</name>
</gene>
<evidence type="ECO:0000256" key="1">
    <source>
        <dbReference type="ARBA" id="ARBA00010605"/>
    </source>
</evidence>
<accession>A0A830I282</accession>
<comment type="caution">
    <text evidence="8">The sequence shown here is derived from an EMBL/GenBank/DDBJ whole genome shotgun (WGS) entry which is preliminary data.</text>
</comment>
<dbReference type="Gene3D" id="3.40.5.10">
    <property type="entry name" value="Ribosomal protein L9, N-terminal domain"/>
    <property type="match status" value="1"/>
</dbReference>
<evidence type="ECO:0000256" key="6">
    <source>
        <dbReference type="SAM" id="MobiDB-lite"/>
    </source>
</evidence>
<protein>
    <recommendedName>
        <fullName evidence="5">Large ribosomal subunit protein bL9c</fullName>
    </recommendedName>
    <alternativeName>
        <fullName evidence="4">CL9</fullName>
    </alternativeName>
</protein>
<dbReference type="Proteomes" id="UP000660262">
    <property type="component" value="Unassembled WGS sequence"/>
</dbReference>
<keyword evidence="2" id="KW-0689">Ribosomal protein</keyword>
<comment type="similarity">
    <text evidence="1">Belongs to the bacterial ribosomal protein bL9 family.</text>
</comment>
<keyword evidence="9" id="KW-1185">Reference proteome</keyword>
<evidence type="ECO:0000256" key="5">
    <source>
        <dbReference type="ARBA" id="ARBA00035193"/>
    </source>
</evidence>
<proteinExistence type="inferred from homology"/>
<dbReference type="AlphaFoldDB" id="A0A830I282"/>
<evidence type="ECO:0000256" key="4">
    <source>
        <dbReference type="ARBA" id="ARBA00031047"/>
    </source>
</evidence>
<dbReference type="Pfam" id="PF01281">
    <property type="entry name" value="Ribosomal_L9_N"/>
    <property type="match status" value="1"/>
</dbReference>
<evidence type="ECO:0000259" key="7">
    <source>
        <dbReference type="Pfam" id="PF01281"/>
    </source>
</evidence>
<dbReference type="GO" id="GO:0003735">
    <property type="term" value="F:structural constituent of ribosome"/>
    <property type="evidence" value="ECO:0007669"/>
    <property type="project" value="InterPro"/>
</dbReference>
<organism evidence="8 9">
    <name type="scientific">Pycnococcus provasolii</name>
    <dbReference type="NCBI Taxonomy" id="41880"/>
    <lineage>
        <taxon>Eukaryota</taxon>
        <taxon>Viridiplantae</taxon>
        <taxon>Chlorophyta</taxon>
        <taxon>Pseudoscourfieldiophyceae</taxon>
        <taxon>Pseudoscourfieldiales</taxon>
        <taxon>Pycnococcaceae</taxon>
        <taxon>Pycnococcus</taxon>
    </lineage>
</organism>
<dbReference type="InterPro" id="IPR009027">
    <property type="entry name" value="Ribosomal_bL9/RNase_H1_N"/>
</dbReference>
<dbReference type="EMBL" id="BNJQ01000039">
    <property type="protein sequence ID" value="GHP12160.1"/>
    <property type="molecule type" value="Genomic_DNA"/>
</dbReference>
<reference evidence="8" key="1">
    <citation type="submission" date="2020-10" db="EMBL/GenBank/DDBJ databases">
        <title>Unveiling of a novel bifunctional photoreceptor, Dualchrome1, isolated from a cosmopolitan green alga.</title>
        <authorList>
            <person name="Suzuki S."/>
            <person name="Kawachi M."/>
        </authorList>
    </citation>
    <scope>NUCLEOTIDE SEQUENCE</scope>
    <source>
        <strain evidence="8">NIES 2893</strain>
    </source>
</reference>
<dbReference type="OrthoDB" id="5555409at2759"/>